<proteinExistence type="predicted"/>
<comment type="caution">
    <text evidence="8">The sequence shown here is derived from an EMBL/GenBank/DDBJ whole genome shotgun (WGS) entry which is preliminary data.</text>
</comment>
<reference evidence="8 9" key="1">
    <citation type="submission" date="2015-03" db="EMBL/GenBank/DDBJ databases">
        <authorList>
            <person name="Lepp D."/>
            <person name="Hassan Y.I."/>
            <person name="Li X.-Z."/>
            <person name="Zhou T."/>
        </authorList>
    </citation>
    <scope>NUCLEOTIDE SEQUENCE [LARGE SCALE GENOMIC DNA]</scope>
    <source>
        <strain evidence="8 9">E84</strain>
    </source>
</reference>
<dbReference type="Gene3D" id="1.25.40.10">
    <property type="entry name" value="Tetratricopeptide repeat domain"/>
    <property type="match status" value="1"/>
</dbReference>
<dbReference type="InterPro" id="IPR019734">
    <property type="entry name" value="TPR_rpt"/>
</dbReference>
<keyword evidence="2" id="KW-0677">Repeat</keyword>
<dbReference type="PANTHER" id="PTHR47870:SF1">
    <property type="entry name" value="CYTOCHROME C-TYPE BIOGENESIS PROTEIN CCMH"/>
    <property type="match status" value="1"/>
</dbReference>
<evidence type="ECO:0000256" key="4">
    <source>
        <dbReference type="ARBA" id="ARBA00022803"/>
    </source>
</evidence>
<keyword evidence="5" id="KW-0472">Membrane</keyword>
<evidence type="ECO:0000259" key="7">
    <source>
        <dbReference type="Pfam" id="PF23914"/>
    </source>
</evidence>
<feature type="chain" id="PRO_5002494607" description="Cytochrome c-type biogenesis protein H TPR domain-containing protein" evidence="6">
    <location>
        <begin position="22"/>
        <end position="360"/>
    </location>
</feature>
<dbReference type="Proteomes" id="UP000033411">
    <property type="component" value="Unassembled WGS sequence"/>
</dbReference>
<dbReference type="InterPro" id="IPR017560">
    <property type="entry name" value="Cyt_c_biogenesis_CcmI"/>
</dbReference>
<comment type="subcellular location">
    <subcellularLocation>
        <location evidence="1">Cell envelope</location>
    </subcellularLocation>
</comment>
<dbReference type="Pfam" id="PF23914">
    <property type="entry name" value="TPR_CcmH_CycH"/>
    <property type="match status" value="1"/>
</dbReference>
<dbReference type="OrthoDB" id="9815847at2"/>
<dbReference type="GO" id="GO:0005886">
    <property type="term" value="C:plasma membrane"/>
    <property type="evidence" value="ECO:0007669"/>
    <property type="project" value="TreeGrafter"/>
</dbReference>
<evidence type="ECO:0000256" key="6">
    <source>
        <dbReference type="SAM" id="SignalP"/>
    </source>
</evidence>
<dbReference type="PANTHER" id="PTHR47870">
    <property type="entry name" value="CYTOCHROME C-TYPE BIOGENESIS PROTEIN CCMH"/>
    <property type="match status" value="1"/>
</dbReference>
<feature type="signal peptide" evidence="6">
    <location>
        <begin position="1"/>
        <end position="21"/>
    </location>
</feature>
<keyword evidence="4" id="KW-0802">TPR repeat</keyword>
<dbReference type="GO" id="GO:0017004">
    <property type="term" value="P:cytochrome complex assembly"/>
    <property type="evidence" value="ECO:0007669"/>
    <property type="project" value="UniProtKB-KW"/>
</dbReference>
<keyword evidence="5" id="KW-0812">Transmembrane</keyword>
<evidence type="ECO:0000313" key="8">
    <source>
        <dbReference type="EMBL" id="KKC39804.1"/>
    </source>
</evidence>
<dbReference type="GO" id="GO:0030313">
    <property type="term" value="C:cell envelope"/>
    <property type="evidence" value="ECO:0007669"/>
    <property type="project" value="UniProtKB-SubCell"/>
</dbReference>
<name>A0A0F5QIG2_9HYPH</name>
<dbReference type="InterPro" id="IPR056413">
    <property type="entry name" value="TPR_CcmH_CycH"/>
</dbReference>
<dbReference type="NCBIfam" id="TIGR03142">
    <property type="entry name" value="cytochro_ccmI"/>
    <property type="match status" value="1"/>
</dbReference>
<gene>
    <name evidence="8" type="ORF">WH87_06675</name>
</gene>
<keyword evidence="5" id="KW-1133">Transmembrane helix</keyword>
<keyword evidence="9" id="KW-1185">Reference proteome</keyword>
<evidence type="ECO:0000256" key="5">
    <source>
        <dbReference type="SAM" id="Phobius"/>
    </source>
</evidence>
<evidence type="ECO:0000313" key="9">
    <source>
        <dbReference type="Proteomes" id="UP000033411"/>
    </source>
</evidence>
<dbReference type="PATRIC" id="fig|1293439.3.peg.902"/>
<dbReference type="STRING" id="1293439.WH87_06675"/>
<accession>A0A0F5QIG2</accession>
<dbReference type="EMBL" id="LANJ01000011">
    <property type="protein sequence ID" value="KKC39804.1"/>
    <property type="molecule type" value="Genomic_DNA"/>
</dbReference>
<dbReference type="AlphaFoldDB" id="A0A0F5QIG2"/>
<dbReference type="RefSeq" id="WP_046137968.1">
    <property type="nucleotide sequence ID" value="NZ_LANJ01000011.1"/>
</dbReference>
<feature type="domain" description="Cytochrome c-type biogenesis protein H TPR" evidence="7">
    <location>
        <begin position="143"/>
        <end position="258"/>
    </location>
</feature>
<keyword evidence="6" id="KW-0732">Signal</keyword>
<keyword evidence="3" id="KW-0201">Cytochrome c-type biogenesis</keyword>
<evidence type="ECO:0000256" key="1">
    <source>
        <dbReference type="ARBA" id="ARBA00004196"/>
    </source>
</evidence>
<evidence type="ECO:0000256" key="2">
    <source>
        <dbReference type="ARBA" id="ARBA00022737"/>
    </source>
</evidence>
<dbReference type="InterPro" id="IPR051263">
    <property type="entry name" value="C-type_cytochrome_biogenesis"/>
</dbReference>
<dbReference type="SUPFAM" id="SSF48452">
    <property type="entry name" value="TPR-like"/>
    <property type="match status" value="1"/>
</dbReference>
<dbReference type="InterPro" id="IPR011990">
    <property type="entry name" value="TPR-like_helical_dom_sf"/>
</dbReference>
<evidence type="ECO:0000256" key="3">
    <source>
        <dbReference type="ARBA" id="ARBA00022748"/>
    </source>
</evidence>
<feature type="transmembrane region" description="Helical" evidence="5">
    <location>
        <begin position="94"/>
        <end position="113"/>
    </location>
</feature>
<dbReference type="SMART" id="SM00028">
    <property type="entry name" value="TPR"/>
    <property type="match status" value="2"/>
</dbReference>
<protein>
    <recommendedName>
        <fullName evidence="7">Cytochrome c-type biogenesis protein H TPR domain-containing protein</fullName>
    </recommendedName>
</protein>
<sequence>MLFWSIAIAVTAIACAAIYYAAAGRSAIATPAVPEDNTGDFRVVLAGIDADLASGKLGEAEATAAKAELAREVIRLKADSAKAKPSNGELGQGALFAGLGGVAVLSLGVYFFLGQPNMPSLPLAERSEVAAQSINLDDAIARIEQQLAANPDDLRGWTVIAPAYRELGRYADAAHAFQRIIELGGATPDLQTNEAEALLLAADGAGSPAAMDLLRAAAESDPTHVLSRLYLAAELTRTGKYPEAIAAWEAAIKLSNGNEPWLSAAQSGLQAAQNDGVVPNAVDDEMIQQMVTGLAKRLSASGGTIEEWTQLVRAYLVLGDRERAQAAVYDALAAYPLTFDRGDLDAVALGAGLDLDGAKP</sequence>
<organism evidence="8 9">
    <name type="scientific">Devosia epidermidihirudinis</name>
    <dbReference type="NCBI Taxonomy" id="1293439"/>
    <lineage>
        <taxon>Bacteria</taxon>
        <taxon>Pseudomonadati</taxon>
        <taxon>Pseudomonadota</taxon>
        <taxon>Alphaproteobacteria</taxon>
        <taxon>Hyphomicrobiales</taxon>
        <taxon>Devosiaceae</taxon>
        <taxon>Devosia</taxon>
    </lineage>
</organism>